<evidence type="ECO:0000313" key="3">
    <source>
        <dbReference type="Proteomes" id="UP001158576"/>
    </source>
</evidence>
<dbReference type="PROSITE" id="PS50058">
    <property type="entry name" value="G_PROTEIN_GAMMA"/>
    <property type="match status" value="1"/>
</dbReference>
<dbReference type="EMBL" id="OU015569">
    <property type="protein sequence ID" value="CAG5098654.1"/>
    <property type="molecule type" value="Genomic_DNA"/>
</dbReference>
<feature type="domain" description="G protein gamma" evidence="1">
    <location>
        <begin position="12"/>
        <end position="73"/>
    </location>
</feature>
<dbReference type="InterPro" id="IPR036284">
    <property type="entry name" value="GGL_sf"/>
</dbReference>
<keyword evidence="3" id="KW-1185">Reference proteome</keyword>
<dbReference type="Gene3D" id="4.10.260.10">
    <property type="entry name" value="Transducin (heterotrimeric G protein), gamma chain"/>
    <property type="match status" value="1"/>
</dbReference>
<reference evidence="2 3" key="1">
    <citation type="submission" date="2021-04" db="EMBL/GenBank/DDBJ databases">
        <authorList>
            <person name="Bliznina A."/>
        </authorList>
    </citation>
    <scope>NUCLEOTIDE SEQUENCE [LARGE SCALE GENOMIC DNA]</scope>
</reference>
<organism evidence="2 3">
    <name type="scientific">Oikopleura dioica</name>
    <name type="common">Tunicate</name>
    <dbReference type="NCBI Taxonomy" id="34765"/>
    <lineage>
        <taxon>Eukaryota</taxon>
        <taxon>Metazoa</taxon>
        <taxon>Chordata</taxon>
        <taxon>Tunicata</taxon>
        <taxon>Appendicularia</taxon>
        <taxon>Copelata</taxon>
        <taxon>Oikopleuridae</taxon>
        <taxon>Oikopleura</taxon>
    </lineage>
</organism>
<dbReference type="InterPro" id="IPR015898">
    <property type="entry name" value="G-protein_gamma-like_dom"/>
</dbReference>
<evidence type="ECO:0000259" key="1">
    <source>
        <dbReference type="PROSITE" id="PS50058"/>
    </source>
</evidence>
<evidence type="ECO:0000313" key="2">
    <source>
        <dbReference type="EMBL" id="CAG5098654.1"/>
    </source>
</evidence>
<dbReference type="Proteomes" id="UP001158576">
    <property type="component" value="Chromosome XSR"/>
</dbReference>
<proteinExistence type="predicted"/>
<accession>A0ABN7SE46</accession>
<dbReference type="SUPFAM" id="SSF48670">
    <property type="entry name" value="Transducin (heterotrimeric G protein), gamma chain"/>
    <property type="match status" value="1"/>
</dbReference>
<sequence length="76" mass="8789">MKLEADFIHRLAKLELVSLHHQRKLRRQLVSESVKELVVFCEKNESRDGLVRDNGQNPFASNYSKTFVDLVNCCGK</sequence>
<protein>
    <submittedName>
        <fullName evidence="2">Oidioi.mRNA.OKI2018_I69.XSR.g15862.t1.cds</fullName>
    </submittedName>
</protein>
<name>A0ABN7SE46_OIKDI</name>
<gene>
    <name evidence="2" type="ORF">OKIOD_LOCUS7420</name>
</gene>